<evidence type="ECO:0000313" key="12">
    <source>
        <dbReference type="Proteomes" id="UP000245086"/>
    </source>
</evidence>
<evidence type="ECO:0000256" key="1">
    <source>
        <dbReference type="ARBA" id="ARBA00007118"/>
    </source>
</evidence>
<evidence type="ECO:0000256" key="4">
    <source>
        <dbReference type="ARBA" id="ARBA00022857"/>
    </source>
</evidence>
<evidence type="ECO:0000256" key="2">
    <source>
        <dbReference type="ARBA" id="ARBA00022630"/>
    </source>
</evidence>
<comment type="cofactor">
    <cofactor evidence="8">
        <name>FMN</name>
        <dbReference type="ChEBI" id="CHEBI:58210"/>
    </cofactor>
    <text evidence="8">Binds 1 FMN per subunit.</text>
</comment>
<dbReference type="InterPro" id="IPR000415">
    <property type="entry name" value="Nitroreductase-like"/>
</dbReference>
<dbReference type="OrthoDB" id="9804207at2"/>
<reference evidence="11 12" key="1">
    <citation type="journal article" date="2018" name="Genome Announc.">
        <title>Draft Genome Sequence of "Candidatus Phycosocius bacilliformis," an Alphaproteobacterial Ectosymbiont of the Hydrocarbon-Producing Green Alga Botryococcus braunii.</title>
        <authorList>
            <person name="Tanabe Y."/>
            <person name="Yamaguchi H."/>
            <person name="Watanabe M.M."/>
        </authorList>
    </citation>
    <scope>NUCLEOTIDE SEQUENCE [LARGE SCALE GENOMIC DNA]</scope>
    <source>
        <strain evidence="11 12">BOTRYCO-2</strain>
    </source>
</reference>
<dbReference type="Pfam" id="PF00881">
    <property type="entry name" value="Nitroreductase"/>
    <property type="match status" value="1"/>
</dbReference>
<dbReference type="CDD" id="cd02135">
    <property type="entry name" value="YdjA-like"/>
    <property type="match status" value="1"/>
</dbReference>
<dbReference type="AlphaFoldDB" id="A0A2P2ECN7"/>
<evidence type="ECO:0000259" key="10">
    <source>
        <dbReference type="Pfam" id="PF00881"/>
    </source>
</evidence>
<gene>
    <name evidence="11" type="primary">ydjA</name>
    <name evidence="11" type="ORF">PbB2_02492</name>
</gene>
<dbReference type="RefSeq" id="WP_108985667.1">
    <property type="nucleotide sequence ID" value="NZ_BFBR01000008.1"/>
</dbReference>
<evidence type="ECO:0000256" key="7">
    <source>
        <dbReference type="PIRNR" id="PIRNR000232"/>
    </source>
</evidence>
<evidence type="ECO:0000256" key="6">
    <source>
        <dbReference type="ARBA" id="ARBA00023027"/>
    </source>
</evidence>
<keyword evidence="6 7" id="KW-0520">NAD</keyword>
<dbReference type="EMBL" id="BFBR01000008">
    <property type="protein sequence ID" value="GBF58804.1"/>
    <property type="molecule type" value="Genomic_DNA"/>
</dbReference>
<dbReference type="InterPro" id="IPR026021">
    <property type="entry name" value="YdjA-like"/>
</dbReference>
<dbReference type="GO" id="GO:0016491">
    <property type="term" value="F:oxidoreductase activity"/>
    <property type="evidence" value="ECO:0007669"/>
    <property type="project" value="UniProtKB-UniRule"/>
</dbReference>
<keyword evidence="3 7" id="KW-0288">FMN</keyword>
<keyword evidence="5 7" id="KW-0560">Oxidoreductase</keyword>
<evidence type="ECO:0000256" key="9">
    <source>
        <dbReference type="SAM" id="MobiDB-lite"/>
    </source>
</evidence>
<dbReference type="SUPFAM" id="SSF55469">
    <property type="entry name" value="FMN-dependent nitroreductase-like"/>
    <property type="match status" value="1"/>
</dbReference>
<comment type="caution">
    <text evidence="11">The sequence shown here is derived from an EMBL/GenBank/DDBJ whole genome shotgun (WGS) entry which is preliminary data.</text>
</comment>
<accession>A0A2P2ECN7</accession>
<feature type="domain" description="Nitroreductase" evidence="10">
    <location>
        <begin position="34"/>
        <end position="189"/>
    </location>
</feature>
<dbReference type="Gene3D" id="3.40.109.10">
    <property type="entry name" value="NADH Oxidase"/>
    <property type="match status" value="1"/>
</dbReference>
<keyword evidence="12" id="KW-1185">Reference proteome</keyword>
<feature type="binding site" description="in other chain" evidence="8">
    <location>
        <begin position="159"/>
        <end position="161"/>
    </location>
    <ligand>
        <name>FMN</name>
        <dbReference type="ChEBI" id="CHEBI:58210"/>
        <note>ligand shared between dimeric partners</note>
    </ligand>
</feature>
<evidence type="ECO:0000256" key="8">
    <source>
        <dbReference type="PIRSR" id="PIRSR000232-1"/>
    </source>
</evidence>
<name>A0A2P2ECN7_9PROT</name>
<dbReference type="PIRSF" id="PIRSF000232">
    <property type="entry name" value="YdjA"/>
    <property type="match status" value="1"/>
</dbReference>
<dbReference type="InterPro" id="IPR052530">
    <property type="entry name" value="NAD(P)H_nitroreductase"/>
</dbReference>
<protein>
    <recommendedName>
        <fullName evidence="7">Putative NAD(P)H nitroreductase</fullName>
        <ecNumber evidence="7">1.-.-.-</ecNumber>
    </recommendedName>
</protein>
<keyword evidence="4 7" id="KW-0521">NADP</keyword>
<evidence type="ECO:0000256" key="5">
    <source>
        <dbReference type="ARBA" id="ARBA00023002"/>
    </source>
</evidence>
<comment type="similarity">
    <text evidence="1 7">Belongs to the nitroreductase family.</text>
</comment>
<evidence type="ECO:0000256" key="3">
    <source>
        <dbReference type="ARBA" id="ARBA00022643"/>
    </source>
</evidence>
<dbReference type="Proteomes" id="UP000245086">
    <property type="component" value="Unassembled WGS sequence"/>
</dbReference>
<keyword evidence="2 7" id="KW-0285">Flavoprotein</keyword>
<feature type="binding site" evidence="8">
    <location>
        <position position="65"/>
    </location>
    <ligand>
        <name>FMN</name>
        <dbReference type="ChEBI" id="CHEBI:58210"/>
        <note>ligand shared between dimeric partners</note>
    </ligand>
</feature>
<feature type="binding site" evidence="8">
    <location>
        <position position="61"/>
    </location>
    <ligand>
        <name>FMN</name>
        <dbReference type="ChEBI" id="CHEBI:58210"/>
        <note>ligand shared between dimeric partners</note>
    </ligand>
</feature>
<organism evidence="11 12">
    <name type="scientific">Candidatus Phycosocius bacilliformis</name>
    <dbReference type="NCBI Taxonomy" id="1445552"/>
    <lineage>
        <taxon>Bacteria</taxon>
        <taxon>Pseudomonadati</taxon>
        <taxon>Pseudomonadota</taxon>
        <taxon>Alphaproteobacteria</taxon>
        <taxon>Caulobacterales</taxon>
        <taxon>Caulobacterales incertae sedis</taxon>
        <taxon>Candidatus Phycosocius</taxon>
    </lineage>
</organism>
<sequence>MTISPRTLPPAPLENDTVPTPKPDADFLGRLALRRSTKVAHLEAPGPDAETISAILRIGARVPDHGKLGPWRFIVLEGDNRANLGSAMANLLRTRDGLSDEQRLAQEEARFLRAPVVIAVVSSPVDSPKVPEWEQVLSAGAACYNLLLAAQGFGYGGCWLSEWVSYDRDALAILGLSPHEKLAGLIYLGTTNEPLVERPRPQAESRVTYWRG</sequence>
<dbReference type="EC" id="1.-.-.-" evidence="7"/>
<evidence type="ECO:0000313" key="11">
    <source>
        <dbReference type="EMBL" id="GBF58804.1"/>
    </source>
</evidence>
<dbReference type="PANTHER" id="PTHR43821:SF1">
    <property type="entry name" value="NAD(P)H NITROREDUCTASE YDJA-RELATED"/>
    <property type="match status" value="1"/>
</dbReference>
<feature type="binding site" description="in other chain" evidence="8">
    <location>
        <begin position="34"/>
        <end position="36"/>
    </location>
    <ligand>
        <name>FMN</name>
        <dbReference type="ChEBI" id="CHEBI:58210"/>
        <note>ligand shared between dimeric partners</note>
    </ligand>
</feature>
<dbReference type="PANTHER" id="PTHR43821">
    <property type="entry name" value="NAD(P)H NITROREDUCTASE YDJA-RELATED"/>
    <property type="match status" value="1"/>
</dbReference>
<proteinExistence type="inferred from homology"/>
<feature type="region of interest" description="Disordered" evidence="9">
    <location>
        <begin position="1"/>
        <end position="23"/>
    </location>
</feature>
<dbReference type="InterPro" id="IPR029479">
    <property type="entry name" value="Nitroreductase"/>
</dbReference>